<organism evidence="22 23">
    <name type="scientific">Sphingomonas rubra</name>
    <dbReference type="NCBI Taxonomy" id="634430"/>
    <lineage>
        <taxon>Bacteria</taxon>
        <taxon>Pseudomonadati</taxon>
        <taxon>Pseudomonadota</taxon>
        <taxon>Alphaproteobacteria</taxon>
        <taxon>Sphingomonadales</taxon>
        <taxon>Sphingomonadaceae</taxon>
        <taxon>Sphingomonas</taxon>
    </lineage>
</organism>
<dbReference type="GO" id="GO:0008408">
    <property type="term" value="F:3'-5' exonuclease activity"/>
    <property type="evidence" value="ECO:0007669"/>
    <property type="project" value="TreeGrafter"/>
</dbReference>
<dbReference type="CDD" id="cd06131">
    <property type="entry name" value="DNA_pol_III_epsilon_Ecoli_like"/>
    <property type="match status" value="1"/>
</dbReference>
<reference evidence="22 23" key="1">
    <citation type="submission" date="2016-10" db="EMBL/GenBank/DDBJ databases">
        <authorList>
            <person name="de Groot N.N."/>
        </authorList>
    </citation>
    <scope>NUCLEOTIDE SEQUENCE [LARGE SCALE GENOMIC DNA]</scope>
    <source>
        <strain evidence="22 23">CGMCC 1.9113</strain>
    </source>
</reference>
<name>A0A1I5RCY6_9SPHN</name>
<comment type="cofactor">
    <cofactor evidence="1 20">
        <name>Mn(2+)</name>
        <dbReference type="ChEBI" id="CHEBI:29035"/>
    </cofactor>
</comment>
<evidence type="ECO:0000313" key="22">
    <source>
        <dbReference type="EMBL" id="SFP56418.1"/>
    </source>
</evidence>
<sequence length="248" mass="26559">MPAGSLARTRRSADNRAMREIVFDTETTGFKFSEGDRLVEIGCVELVNRVETGRTFHAYYCPQRDMPAEAFAVHGLSTAFLSDKPLFASGVAELLDFLGDAPLIAHNAGFDFGFLNGELGACGFPPICHKTRMVDTLQMARGRHPGAKHTLDALCSRYGIDRSHRVLHGALLDAQLLAQVYVELMGGRQIGLGLLSGSIVADTGPVVAAAPRKARVPRVFAATEGELAAHAAFMKGIPDALWGSADGH</sequence>
<dbReference type="GO" id="GO:0003887">
    <property type="term" value="F:DNA-directed DNA polymerase activity"/>
    <property type="evidence" value="ECO:0007669"/>
    <property type="project" value="UniProtKB-KW"/>
</dbReference>
<dbReference type="GO" id="GO:0046872">
    <property type="term" value="F:metal ion binding"/>
    <property type="evidence" value="ECO:0007669"/>
    <property type="project" value="UniProtKB-KW"/>
</dbReference>
<keyword evidence="8 19" id="KW-0479">Metal-binding</keyword>
<dbReference type="GO" id="GO:0005829">
    <property type="term" value="C:cytosol"/>
    <property type="evidence" value="ECO:0007669"/>
    <property type="project" value="TreeGrafter"/>
</dbReference>
<evidence type="ECO:0000256" key="16">
    <source>
        <dbReference type="ARBA" id="ARBA00049244"/>
    </source>
</evidence>
<protein>
    <recommendedName>
        <fullName evidence="3 20">DNA polymerase III subunit epsilon</fullName>
        <ecNumber evidence="2 20">2.7.7.7</ecNumber>
    </recommendedName>
</protein>
<keyword evidence="13 19" id="KW-0464">Manganese</keyword>
<dbReference type="GO" id="GO:0045004">
    <property type="term" value="P:DNA replication proofreading"/>
    <property type="evidence" value="ECO:0007669"/>
    <property type="project" value="TreeGrafter"/>
</dbReference>
<feature type="binding site" evidence="19">
    <location>
        <position position="173"/>
    </location>
    <ligand>
        <name>a divalent metal cation</name>
        <dbReference type="ChEBI" id="CHEBI:60240"/>
        <label>1</label>
        <note>catalytic</note>
    </ligand>
</feature>
<feature type="binding site" evidence="19">
    <location>
        <position position="26"/>
    </location>
    <ligand>
        <name>a divalent metal cation</name>
        <dbReference type="ChEBI" id="CHEBI:60240"/>
        <label>1</label>
        <note>catalytic</note>
    </ligand>
</feature>
<comment type="function">
    <text evidence="14 20">DNA polymerase III is a complex, multichain enzyme responsible for most of the replicative synthesis in bacteria. The epsilon subunit contain the editing function and is a proofreading 3'-5' exonuclease.</text>
</comment>
<evidence type="ECO:0000256" key="7">
    <source>
        <dbReference type="ARBA" id="ARBA00022722"/>
    </source>
</evidence>
<evidence type="ECO:0000313" key="23">
    <source>
        <dbReference type="Proteomes" id="UP000199586"/>
    </source>
</evidence>
<evidence type="ECO:0000256" key="19">
    <source>
        <dbReference type="PIRSR" id="PIRSR606309-3"/>
    </source>
</evidence>
<dbReference type="InterPro" id="IPR006309">
    <property type="entry name" value="DnaQ_proteo"/>
</dbReference>
<feature type="binding site" evidence="19">
    <location>
        <position position="24"/>
    </location>
    <ligand>
        <name>a divalent metal cation</name>
        <dbReference type="ChEBI" id="CHEBI:60240"/>
        <label>1</label>
        <note>catalytic</note>
    </ligand>
</feature>
<feature type="binding site" evidence="18">
    <location>
        <position position="26"/>
    </location>
    <ligand>
        <name>substrate</name>
    </ligand>
</feature>
<keyword evidence="11 19" id="KW-0460">Magnesium</keyword>
<evidence type="ECO:0000256" key="8">
    <source>
        <dbReference type="ARBA" id="ARBA00022723"/>
    </source>
</evidence>
<dbReference type="Pfam" id="PF00929">
    <property type="entry name" value="RNase_T"/>
    <property type="match status" value="1"/>
</dbReference>
<evidence type="ECO:0000256" key="12">
    <source>
        <dbReference type="ARBA" id="ARBA00022932"/>
    </source>
</evidence>
<dbReference type="Gene3D" id="3.30.420.10">
    <property type="entry name" value="Ribonuclease H-like superfamily/Ribonuclease H"/>
    <property type="match status" value="1"/>
</dbReference>
<dbReference type="STRING" id="634430.SAMN04488241_103176"/>
<dbReference type="GO" id="GO:0003677">
    <property type="term" value="F:DNA binding"/>
    <property type="evidence" value="ECO:0007669"/>
    <property type="project" value="InterPro"/>
</dbReference>
<feature type="domain" description="Exonuclease" evidence="21">
    <location>
        <begin position="19"/>
        <end position="190"/>
    </location>
</feature>
<evidence type="ECO:0000256" key="18">
    <source>
        <dbReference type="PIRSR" id="PIRSR606309-2"/>
    </source>
</evidence>
<dbReference type="InterPro" id="IPR036397">
    <property type="entry name" value="RNaseH_sf"/>
</dbReference>
<dbReference type="SMART" id="SM00479">
    <property type="entry name" value="EXOIII"/>
    <property type="match status" value="1"/>
</dbReference>
<dbReference type="AlphaFoldDB" id="A0A1I5RCY6"/>
<keyword evidence="23" id="KW-1185">Reference proteome</keyword>
<dbReference type="NCBIfam" id="TIGR01406">
    <property type="entry name" value="dnaQ_proteo"/>
    <property type="match status" value="1"/>
</dbReference>
<evidence type="ECO:0000256" key="6">
    <source>
        <dbReference type="ARBA" id="ARBA00022705"/>
    </source>
</evidence>
<dbReference type="NCBIfam" id="TIGR00573">
    <property type="entry name" value="dnaq"/>
    <property type="match status" value="1"/>
</dbReference>
<dbReference type="EC" id="2.7.7.7" evidence="2 20"/>
<evidence type="ECO:0000256" key="14">
    <source>
        <dbReference type="ARBA" id="ARBA00025483"/>
    </source>
</evidence>
<accession>A0A1I5RCY6</accession>
<dbReference type="PANTHER" id="PTHR30231">
    <property type="entry name" value="DNA POLYMERASE III SUBUNIT EPSILON"/>
    <property type="match status" value="1"/>
</dbReference>
<comment type="cofactor">
    <cofactor evidence="19">
        <name>Mg(2+)</name>
        <dbReference type="ChEBI" id="CHEBI:18420"/>
    </cofactor>
    <cofactor evidence="19">
        <name>Mn(2+)</name>
        <dbReference type="ChEBI" id="CHEBI:29035"/>
    </cofactor>
    <text evidence="19">Binds 2 divalent metal cations. Magnesium or manganese.</text>
</comment>
<keyword evidence="7 20" id="KW-0540">Nuclease</keyword>
<dbReference type="PANTHER" id="PTHR30231:SF41">
    <property type="entry name" value="DNA POLYMERASE III SUBUNIT EPSILON"/>
    <property type="match status" value="1"/>
</dbReference>
<keyword evidence="10 20" id="KW-0269">Exonuclease</keyword>
<keyword evidence="9 20" id="KW-0378">Hydrolase</keyword>
<feature type="active site" description="Proton acceptor" evidence="17">
    <location>
        <position position="168"/>
    </location>
</feature>
<keyword evidence="6 20" id="KW-0235">DNA replication</keyword>
<evidence type="ECO:0000256" key="20">
    <source>
        <dbReference type="RuleBase" id="RU364087"/>
    </source>
</evidence>
<feature type="binding site" evidence="18">
    <location>
        <position position="173"/>
    </location>
    <ligand>
        <name>substrate</name>
    </ligand>
</feature>
<keyword evidence="12 20" id="KW-0239">DNA-directed DNA polymerase</keyword>
<keyword evidence="5 20" id="KW-0548">Nucleotidyltransferase</keyword>
<dbReference type="InterPro" id="IPR006054">
    <property type="entry name" value="DnaQ"/>
</dbReference>
<feature type="binding site" evidence="18">
    <location>
        <position position="74"/>
    </location>
    <ligand>
        <name>substrate</name>
    </ligand>
</feature>
<evidence type="ECO:0000256" key="9">
    <source>
        <dbReference type="ARBA" id="ARBA00022801"/>
    </source>
</evidence>
<evidence type="ECO:0000256" key="4">
    <source>
        <dbReference type="ARBA" id="ARBA00022679"/>
    </source>
</evidence>
<evidence type="ECO:0000259" key="21">
    <source>
        <dbReference type="SMART" id="SM00479"/>
    </source>
</evidence>
<evidence type="ECO:0000256" key="2">
    <source>
        <dbReference type="ARBA" id="ARBA00012417"/>
    </source>
</evidence>
<dbReference type="SUPFAM" id="SSF53098">
    <property type="entry name" value="Ribonuclease H-like"/>
    <property type="match status" value="1"/>
</dbReference>
<dbReference type="InterPro" id="IPR013520">
    <property type="entry name" value="Ribonucl_H"/>
</dbReference>
<dbReference type="EMBL" id="FOXP01000003">
    <property type="protein sequence ID" value="SFP56418.1"/>
    <property type="molecule type" value="Genomic_DNA"/>
</dbReference>
<evidence type="ECO:0000256" key="13">
    <source>
        <dbReference type="ARBA" id="ARBA00023211"/>
    </source>
</evidence>
<gene>
    <name evidence="20" type="primary">dnaQ</name>
    <name evidence="22" type="ORF">SAMN04488241_103176</name>
</gene>
<feature type="binding site" evidence="18">
    <location>
        <position position="24"/>
    </location>
    <ligand>
        <name>substrate</name>
    </ligand>
</feature>
<dbReference type="Proteomes" id="UP000199586">
    <property type="component" value="Unassembled WGS sequence"/>
</dbReference>
<evidence type="ECO:0000256" key="11">
    <source>
        <dbReference type="ARBA" id="ARBA00022842"/>
    </source>
</evidence>
<evidence type="ECO:0000256" key="10">
    <source>
        <dbReference type="ARBA" id="ARBA00022839"/>
    </source>
</evidence>
<comment type="subunit">
    <text evidence="15 20">DNA polymerase III contains a core (composed of alpha, epsilon and theta chains) that associates with a tau subunit. This core dimerizes to form the POLIII' complex. PolIII' associates with the gamma complex (composed of gamma, delta, delta', psi and chi chains) and with the beta chain to form the complete DNA polymerase III complex.</text>
</comment>
<dbReference type="InterPro" id="IPR012337">
    <property type="entry name" value="RNaseH-like_sf"/>
</dbReference>
<keyword evidence="4 20" id="KW-0808">Transferase</keyword>
<proteinExistence type="predicted"/>
<comment type="catalytic activity">
    <reaction evidence="16 20">
        <text>DNA(n) + a 2'-deoxyribonucleoside 5'-triphosphate = DNA(n+1) + diphosphate</text>
        <dbReference type="Rhea" id="RHEA:22508"/>
        <dbReference type="Rhea" id="RHEA-COMP:17339"/>
        <dbReference type="Rhea" id="RHEA-COMP:17340"/>
        <dbReference type="ChEBI" id="CHEBI:33019"/>
        <dbReference type="ChEBI" id="CHEBI:61560"/>
        <dbReference type="ChEBI" id="CHEBI:173112"/>
        <dbReference type="EC" id="2.7.7.7"/>
    </reaction>
</comment>
<evidence type="ECO:0000256" key="15">
    <source>
        <dbReference type="ARBA" id="ARBA00026073"/>
    </source>
</evidence>
<evidence type="ECO:0000256" key="17">
    <source>
        <dbReference type="PIRSR" id="PIRSR606309-1"/>
    </source>
</evidence>
<dbReference type="FunFam" id="3.30.420.10:FF:000012">
    <property type="entry name" value="DNA polymerase III subunit epsilon"/>
    <property type="match status" value="1"/>
</dbReference>
<evidence type="ECO:0000256" key="3">
    <source>
        <dbReference type="ARBA" id="ARBA00020352"/>
    </source>
</evidence>
<evidence type="ECO:0000256" key="5">
    <source>
        <dbReference type="ARBA" id="ARBA00022695"/>
    </source>
</evidence>
<dbReference type="NCBIfam" id="NF004316">
    <property type="entry name" value="PRK05711.1"/>
    <property type="match status" value="1"/>
</dbReference>
<feature type="binding site" evidence="18">
    <location>
        <position position="69"/>
    </location>
    <ligand>
        <name>substrate</name>
    </ligand>
</feature>
<evidence type="ECO:0000256" key="1">
    <source>
        <dbReference type="ARBA" id="ARBA00001936"/>
    </source>
</evidence>